<evidence type="ECO:0000256" key="6">
    <source>
        <dbReference type="ARBA" id="ARBA00023295"/>
    </source>
</evidence>
<keyword evidence="6 8" id="KW-0326">Glycosidase</keyword>
<dbReference type="Proteomes" id="UP000327085">
    <property type="component" value="Chromosome 6"/>
</dbReference>
<name>A0A5E4G7L1_PRUDU</name>
<dbReference type="InterPro" id="IPR000743">
    <property type="entry name" value="Glyco_hydro_28"/>
</dbReference>
<dbReference type="Gramene" id="VVA35767">
    <property type="protein sequence ID" value="VVA35767"/>
    <property type="gene ID" value="Prudul26B027858"/>
</dbReference>
<evidence type="ECO:0000313" key="10">
    <source>
        <dbReference type="Proteomes" id="UP000327085"/>
    </source>
</evidence>
<organism evidence="9 10">
    <name type="scientific">Prunus dulcis</name>
    <name type="common">Almond</name>
    <name type="synonym">Amygdalus dulcis</name>
    <dbReference type="NCBI Taxonomy" id="3755"/>
    <lineage>
        <taxon>Eukaryota</taxon>
        <taxon>Viridiplantae</taxon>
        <taxon>Streptophyta</taxon>
        <taxon>Embryophyta</taxon>
        <taxon>Tracheophyta</taxon>
        <taxon>Spermatophyta</taxon>
        <taxon>Magnoliopsida</taxon>
        <taxon>eudicotyledons</taxon>
        <taxon>Gunneridae</taxon>
        <taxon>Pentapetalae</taxon>
        <taxon>rosids</taxon>
        <taxon>fabids</taxon>
        <taxon>Rosales</taxon>
        <taxon>Rosaceae</taxon>
        <taxon>Amygdaloideae</taxon>
        <taxon>Amygdaleae</taxon>
        <taxon>Prunus</taxon>
    </lineage>
</organism>
<sequence length="278" mass="30684">MQIYNVLSFGAVGNGVKDDTQAFKNTWNAACQAQIRPYKSRLVFQIDGTLMPPDGPKQWPPNTNKQDRLLFKGVHGMLMQGNGLINGRGEKWWDLPCKPHKGGRSPSVSDHLGSLGKGNSKACVTNITVSDSTIKNSDNGVRIKTWQGGSGSVSEVTFKDIHMDIVLNPIIIDQFYCLSKKCPNQTSALMINSVHFSNIKGTYDSRKPPMHLACSDSMPCKNLTLLGIDLVPAQGGAYLDPFCWKAFGPKDTFSTRQVPCLMKGYPKMLQHDVDRTCF</sequence>
<dbReference type="PANTHER" id="PTHR31375">
    <property type="match status" value="1"/>
</dbReference>
<comment type="subcellular location">
    <subcellularLocation>
        <location evidence="1">Secreted</location>
        <location evidence="1">Cell wall</location>
    </subcellularLocation>
</comment>
<dbReference type="OMA" id="RANLACG"/>
<proteinExistence type="inferred from homology"/>
<gene>
    <name evidence="9" type="ORF">ALMOND_2B027858</name>
</gene>
<reference evidence="10" key="1">
    <citation type="journal article" date="2020" name="Plant J.">
        <title>Transposons played a major role in the diversification between the closely related almond and peach genomes: results from the almond genome sequence.</title>
        <authorList>
            <person name="Alioto T."/>
            <person name="Alexiou K.G."/>
            <person name="Bardil A."/>
            <person name="Barteri F."/>
            <person name="Castanera R."/>
            <person name="Cruz F."/>
            <person name="Dhingra A."/>
            <person name="Duval H."/>
            <person name="Fernandez I Marti A."/>
            <person name="Frias L."/>
            <person name="Galan B."/>
            <person name="Garcia J.L."/>
            <person name="Howad W."/>
            <person name="Gomez-Garrido J."/>
            <person name="Gut M."/>
            <person name="Julca I."/>
            <person name="Morata J."/>
            <person name="Puigdomenech P."/>
            <person name="Ribeca P."/>
            <person name="Rubio Cabetas M.J."/>
            <person name="Vlasova A."/>
            <person name="Wirthensohn M."/>
            <person name="Garcia-Mas J."/>
            <person name="Gabaldon T."/>
            <person name="Casacuberta J.M."/>
            <person name="Arus P."/>
        </authorList>
    </citation>
    <scope>NUCLEOTIDE SEQUENCE [LARGE SCALE GENOMIC DNA]</scope>
    <source>
        <strain evidence="10">cv. Texas</strain>
    </source>
</reference>
<dbReference type="AlphaFoldDB" id="A0A5E4G7L1"/>
<keyword evidence="4" id="KW-0964">Secreted</keyword>
<evidence type="ECO:0000256" key="3">
    <source>
        <dbReference type="ARBA" id="ARBA00022512"/>
    </source>
</evidence>
<protein>
    <submittedName>
        <fullName evidence="9">PREDICTED: polygalacturonase</fullName>
    </submittedName>
</protein>
<comment type="similarity">
    <text evidence="2 8">Belongs to the glycosyl hydrolase 28 family.</text>
</comment>
<dbReference type="GO" id="GO:0004650">
    <property type="term" value="F:polygalacturonase activity"/>
    <property type="evidence" value="ECO:0007669"/>
    <property type="project" value="InterPro"/>
</dbReference>
<dbReference type="InterPro" id="IPR011050">
    <property type="entry name" value="Pectin_lyase_fold/virulence"/>
</dbReference>
<dbReference type="InParanoid" id="A0A5E4G7L1"/>
<dbReference type="Pfam" id="PF00295">
    <property type="entry name" value="Glyco_hydro_28"/>
    <property type="match status" value="1"/>
</dbReference>
<dbReference type="Gene3D" id="2.160.20.10">
    <property type="entry name" value="Single-stranded right-handed beta-helix, Pectin lyase-like"/>
    <property type="match status" value="2"/>
</dbReference>
<dbReference type="InterPro" id="IPR012334">
    <property type="entry name" value="Pectin_lyas_fold"/>
</dbReference>
<evidence type="ECO:0000256" key="7">
    <source>
        <dbReference type="ARBA" id="ARBA00023316"/>
    </source>
</evidence>
<dbReference type="GO" id="GO:0071555">
    <property type="term" value="P:cell wall organization"/>
    <property type="evidence" value="ECO:0007669"/>
    <property type="project" value="UniProtKB-KW"/>
</dbReference>
<evidence type="ECO:0000256" key="8">
    <source>
        <dbReference type="RuleBase" id="RU361169"/>
    </source>
</evidence>
<keyword evidence="5 8" id="KW-0378">Hydrolase</keyword>
<dbReference type="SUPFAM" id="SSF51126">
    <property type="entry name" value="Pectin lyase-like"/>
    <property type="match status" value="1"/>
</dbReference>
<evidence type="ECO:0000256" key="2">
    <source>
        <dbReference type="ARBA" id="ARBA00008834"/>
    </source>
</evidence>
<evidence type="ECO:0000256" key="4">
    <source>
        <dbReference type="ARBA" id="ARBA00022525"/>
    </source>
</evidence>
<dbReference type="EMBL" id="CABIKO010000406">
    <property type="protein sequence ID" value="VVA35767.1"/>
    <property type="molecule type" value="Genomic_DNA"/>
</dbReference>
<keyword evidence="7" id="KW-0961">Cell wall biogenesis/degradation</keyword>
<keyword evidence="3" id="KW-0134">Cell wall</keyword>
<accession>A0A5E4G7L1</accession>
<evidence type="ECO:0000256" key="1">
    <source>
        <dbReference type="ARBA" id="ARBA00004191"/>
    </source>
</evidence>
<evidence type="ECO:0000256" key="5">
    <source>
        <dbReference type="ARBA" id="ARBA00022801"/>
    </source>
</evidence>
<dbReference type="GO" id="GO:0005975">
    <property type="term" value="P:carbohydrate metabolic process"/>
    <property type="evidence" value="ECO:0007669"/>
    <property type="project" value="InterPro"/>
</dbReference>
<evidence type="ECO:0000313" key="9">
    <source>
        <dbReference type="EMBL" id="VVA35767.1"/>
    </source>
</evidence>